<dbReference type="Proteomes" id="UP000050816">
    <property type="component" value="Unassembled WGS sequence"/>
</dbReference>
<dbReference type="GO" id="GO:0042802">
    <property type="term" value="F:identical protein binding"/>
    <property type="evidence" value="ECO:0007669"/>
    <property type="project" value="TreeGrafter"/>
</dbReference>
<dbReference type="CDD" id="cd01399">
    <property type="entry name" value="GlcN6P_deaminase"/>
    <property type="match status" value="1"/>
</dbReference>
<keyword evidence="1 3" id="KW-0378">Hydrolase</keyword>
<comment type="catalytic activity">
    <reaction evidence="3">
        <text>alpha-D-glucosamine 6-phosphate + H2O = beta-D-fructose 6-phosphate + NH4(+)</text>
        <dbReference type="Rhea" id="RHEA:12172"/>
        <dbReference type="ChEBI" id="CHEBI:15377"/>
        <dbReference type="ChEBI" id="CHEBI:28938"/>
        <dbReference type="ChEBI" id="CHEBI:57634"/>
        <dbReference type="ChEBI" id="CHEBI:75989"/>
        <dbReference type="EC" id="3.5.99.6"/>
    </reaction>
</comment>
<dbReference type="Pfam" id="PF01182">
    <property type="entry name" value="Glucosamine_iso"/>
    <property type="match status" value="1"/>
</dbReference>
<dbReference type="RefSeq" id="WP_056955359.1">
    <property type="nucleotide sequence ID" value="NZ_AZFK01000077.1"/>
</dbReference>
<dbReference type="Gene3D" id="3.40.50.1360">
    <property type="match status" value="1"/>
</dbReference>
<proteinExistence type="inferred from homology"/>
<dbReference type="SUPFAM" id="SSF100950">
    <property type="entry name" value="NagB/RpiA/CoA transferase-like"/>
    <property type="match status" value="1"/>
</dbReference>
<sequence>MQIIVVKDQQAGGKAALKVFAAAKARGVKVFGLATGGTPETTYAELVASDLDFTDSISINLDEYVGLAADHPQSYAYYMHHHLFFAKPFAASYLPNGLATDPAAECARYDQILTDHHVGLQLLGIGRNGHIGFNEPGSPFDGMTHEVVLTPSTIAANARFFARPADVPKRALSMGIGAIMQADQILLEAYGSDKAAAIQAMIEGPVTTAVPASVLQQHPNVIVILDQAAAAKLSAAGQASA</sequence>
<dbReference type="InterPro" id="IPR006148">
    <property type="entry name" value="Glc/Gal-6P_isomerase"/>
</dbReference>
<protein>
    <recommendedName>
        <fullName evidence="3">Glucosamine-6-phosphate deaminase</fullName>
        <ecNumber evidence="3">3.5.99.6</ecNumber>
    </recommendedName>
    <alternativeName>
        <fullName evidence="3">GlcN6P deaminase</fullName>
        <shortName evidence="3">GNPDA</shortName>
    </alternativeName>
    <alternativeName>
        <fullName evidence="3">Glucosamine-6-phosphate isomerase</fullName>
    </alternativeName>
</protein>
<name>A0A0R1UC46_9LACO</name>
<evidence type="ECO:0000259" key="4">
    <source>
        <dbReference type="Pfam" id="PF01182"/>
    </source>
</evidence>
<dbReference type="InterPro" id="IPR018321">
    <property type="entry name" value="Glucosamine6P_isomerase_CS"/>
</dbReference>
<reference evidence="5 6" key="1">
    <citation type="journal article" date="2015" name="Genome Announc.">
        <title>Expanding the biotechnology potential of lactobacilli through comparative genomics of 213 strains and associated genera.</title>
        <authorList>
            <person name="Sun Z."/>
            <person name="Harris H.M."/>
            <person name="McCann A."/>
            <person name="Guo C."/>
            <person name="Argimon S."/>
            <person name="Zhang W."/>
            <person name="Yang X."/>
            <person name="Jeffery I.B."/>
            <person name="Cooney J.C."/>
            <person name="Kagawa T.F."/>
            <person name="Liu W."/>
            <person name="Song Y."/>
            <person name="Salvetti E."/>
            <person name="Wrobel A."/>
            <person name="Rasinkangas P."/>
            <person name="Parkhill J."/>
            <person name="Rea M.C."/>
            <person name="O'Sullivan O."/>
            <person name="Ritari J."/>
            <person name="Douillard F.P."/>
            <person name="Paul Ross R."/>
            <person name="Yang R."/>
            <person name="Briner A.E."/>
            <person name="Felis G.E."/>
            <person name="de Vos W.M."/>
            <person name="Barrangou R."/>
            <person name="Klaenhammer T.R."/>
            <person name="Caufield P.W."/>
            <person name="Cui Y."/>
            <person name="Zhang H."/>
            <person name="O'Toole P.W."/>
        </authorList>
    </citation>
    <scope>NUCLEOTIDE SEQUENCE [LARGE SCALE GENOMIC DNA]</scope>
    <source>
        <strain evidence="5 6">DSM 15946</strain>
    </source>
</reference>
<dbReference type="GO" id="GO:0006046">
    <property type="term" value="P:N-acetylglucosamine catabolic process"/>
    <property type="evidence" value="ECO:0007669"/>
    <property type="project" value="TreeGrafter"/>
</dbReference>
<evidence type="ECO:0000256" key="2">
    <source>
        <dbReference type="ARBA" id="ARBA00023277"/>
    </source>
</evidence>
<dbReference type="InterPro" id="IPR037171">
    <property type="entry name" value="NagB/RpiA_transferase-like"/>
</dbReference>
<feature type="domain" description="Glucosamine/galactosamine-6-phosphate isomerase" evidence="4">
    <location>
        <begin position="14"/>
        <end position="219"/>
    </location>
</feature>
<comment type="caution">
    <text evidence="5">The sequence shown here is derived from an EMBL/GenBank/DDBJ whole genome shotgun (WGS) entry which is preliminary data.</text>
</comment>
<dbReference type="AlphaFoldDB" id="A0A0R1UC46"/>
<evidence type="ECO:0000313" key="5">
    <source>
        <dbReference type="EMBL" id="KRL88389.1"/>
    </source>
</evidence>
<keyword evidence="2 3" id="KW-0119">Carbohydrate metabolism</keyword>
<accession>A0A0R1UC46</accession>
<dbReference type="PANTHER" id="PTHR11280:SF5">
    <property type="entry name" value="GLUCOSAMINE-6-PHOSPHATE ISOMERASE"/>
    <property type="match status" value="1"/>
</dbReference>
<dbReference type="PROSITE" id="PS01161">
    <property type="entry name" value="GLC_GALNAC_ISOMERASE"/>
    <property type="match status" value="1"/>
</dbReference>
<comment type="similarity">
    <text evidence="3">Belongs to the glucosamine/galactosamine-6-phosphate isomerase family. NagB subfamily.</text>
</comment>
<comment type="function">
    <text evidence="3">Catalyzes the reversible isomerization-deamination of glucosamine 6-phosphate (GlcN6P) to form fructose 6-phosphate (Fru6P) and ammonium ion.</text>
</comment>
<dbReference type="GO" id="GO:0006043">
    <property type="term" value="P:glucosamine catabolic process"/>
    <property type="evidence" value="ECO:0007669"/>
    <property type="project" value="TreeGrafter"/>
</dbReference>
<dbReference type="GO" id="GO:0005737">
    <property type="term" value="C:cytoplasm"/>
    <property type="evidence" value="ECO:0007669"/>
    <property type="project" value="TreeGrafter"/>
</dbReference>
<dbReference type="EMBL" id="AZFK01000077">
    <property type="protein sequence ID" value="KRL88389.1"/>
    <property type="molecule type" value="Genomic_DNA"/>
</dbReference>
<dbReference type="GO" id="GO:0005975">
    <property type="term" value="P:carbohydrate metabolic process"/>
    <property type="evidence" value="ECO:0007669"/>
    <property type="project" value="InterPro"/>
</dbReference>
<dbReference type="GO" id="GO:0004342">
    <property type="term" value="F:glucosamine-6-phosphate deaminase activity"/>
    <property type="evidence" value="ECO:0007669"/>
    <property type="project" value="UniProtKB-UniRule"/>
</dbReference>
<dbReference type="PATRIC" id="fig|1423760.3.peg.347"/>
<feature type="active site" description="For ring-opening step" evidence="3">
    <location>
        <position position="128"/>
    </location>
</feature>
<evidence type="ECO:0000256" key="3">
    <source>
        <dbReference type="HAMAP-Rule" id="MF_01241"/>
    </source>
</evidence>
<dbReference type="EC" id="3.5.99.6" evidence="3"/>
<feature type="active site" description="For ring-opening step" evidence="3">
    <location>
        <position position="135"/>
    </location>
</feature>
<comment type="pathway">
    <text evidence="3">Amino-sugar metabolism; N-acetylneuraminate degradation; D-fructose 6-phosphate from N-acetylneuraminate: step 5/5.</text>
</comment>
<dbReference type="PANTHER" id="PTHR11280">
    <property type="entry name" value="GLUCOSAMINE-6-PHOSPHATE ISOMERASE"/>
    <property type="match status" value="1"/>
</dbReference>
<gene>
    <name evidence="3" type="primary">nagB</name>
    <name evidence="5" type="ORF">FC43_GL000330</name>
</gene>
<dbReference type="GO" id="GO:0019262">
    <property type="term" value="P:N-acetylneuraminate catabolic process"/>
    <property type="evidence" value="ECO:0007669"/>
    <property type="project" value="UniProtKB-UniRule"/>
</dbReference>
<feature type="active site" description="Proton acceptor; for enolization step" evidence="3">
    <location>
        <position position="62"/>
    </location>
</feature>
<feature type="active site" description="Proton acceptor; for ring-opening step" evidence="3">
    <location>
        <position position="130"/>
    </location>
</feature>
<organism evidence="5 6">
    <name type="scientific">Limosilactobacillus ingluviei DSM 15946</name>
    <dbReference type="NCBI Taxonomy" id="1423760"/>
    <lineage>
        <taxon>Bacteria</taxon>
        <taxon>Bacillati</taxon>
        <taxon>Bacillota</taxon>
        <taxon>Bacilli</taxon>
        <taxon>Lactobacillales</taxon>
        <taxon>Lactobacillaceae</taxon>
        <taxon>Limosilactobacillus</taxon>
    </lineage>
</organism>
<dbReference type="HAMAP" id="MF_01241">
    <property type="entry name" value="GlcN6P_deamin"/>
    <property type="match status" value="1"/>
</dbReference>
<evidence type="ECO:0000256" key="1">
    <source>
        <dbReference type="ARBA" id="ARBA00022801"/>
    </source>
</evidence>
<evidence type="ECO:0000313" key="6">
    <source>
        <dbReference type="Proteomes" id="UP000050816"/>
    </source>
</evidence>
<comment type="caution">
    <text evidence="3">Lacks conserved residue(s) required for the propagation of feature annotation.</text>
</comment>
<dbReference type="InterPro" id="IPR004547">
    <property type="entry name" value="Glucosamine6P_isomerase"/>
</dbReference>
<dbReference type="UniPathway" id="UPA00629">
    <property type="reaction ID" value="UER00684"/>
</dbReference>